<organism evidence="7">
    <name type="scientific">mine drainage metagenome</name>
    <dbReference type="NCBI Taxonomy" id="410659"/>
    <lineage>
        <taxon>unclassified sequences</taxon>
        <taxon>metagenomes</taxon>
        <taxon>ecological metagenomes</taxon>
    </lineage>
</organism>
<feature type="transmembrane region" description="Helical" evidence="5">
    <location>
        <begin position="14"/>
        <end position="31"/>
    </location>
</feature>
<feature type="transmembrane region" description="Helical" evidence="5">
    <location>
        <begin position="174"/>
        <end position="192"/>
    </location>
</feature>
<evidence type="ECO:0000259" key="6">
    <source>
        <dbReference type="PROSITE" id="PS50850"/>
    </source>
</evidence>
<dbReference type="InterPro" id="IPR020846">
    <property type="entry name" value="MFS_dom"/>
</dbReference>
<feature type="transmembrane region" description="Helical" evidence="5">
    <location>
        <begin position="268"/>
        <end position="290"/>
    </location>
</feature>
<feature type="transmembrane region" description="Helical" evidence="5">
    <location>
        <begin position="227"/>
        <end position="248"/>
    </location>
</feature>
<proteinExistence type="predicted"/>
<feature type="transmembrane region" description="Helical" evidence="5">
    <location>
        <begin position="52"/>
        <end position="71"/>
    </location>
</feature>
<accession>A0A1J5S114</accession>
<comment type="caution">
    <text evidence="7">The sequence shown here is derived from an EMBL/GenBank/DDBJ whole genome shotgun (WGS) entry which is preliminary data.</text>
</comment>
<feature type="transmembrane region" description="Helical" evidence="5">
    <location>
        <begin position="390"/>
        <end position="410"/>
    </location>
</feature>
<keyword evidence="3 5" id="KW-1133">Transmembrane helix</keyword>
<feature type="transmembrane region" description="Helical" evidence="5">
    <location>
        <begin position="355"/>
        <end position="378"/>
    </location>
</feature>
<dbReference type="Gene3D" id="1.20.1250.20">
    <property type="entry name" value="MFS general substrate transporter like domains"/>
    <property type="match status" value="2"/>
</dbReference>
<dbReference type="Pfam" id="PF07690">
    <property type="entry name" value="MFS_1"/>
    <property type="match status" value="1"/>
</dbReference>
<reference evidence="7" key="1">
    <citation type="submission" date="2016-10" db="EMBL/GenBank/DDBJ databases">
        <title>Sequence of Gallionella enrichment culture.</title>
        <authorList>
            <person name="Poehlein A."/>
            <person name="Muehling M."/>
            <person name="Daniel R."/>
        </authorList>
    </citation>
    <scope>NUCLEOTIDE SEQUENCE</scope>
</reference>
<protein>
    <submittedName>
        <fullName evidence="7">L-galactonate transporter</fullName>
    </submittedName>
</protein>
<dbReference type="CDD" id="cd17319">
    <property type="entry name" value="MFS_ExuT_GudP_like"/>
    <property type="match status" value="1"/>
</dbReference>
<comment type="subcellular location">
    <subcellularLocation>
        <location evidence="1">Membrane</location>
        <topology evidence="1">Multi-pass membrane protein</topology>
    </subcellularLocation>
</comment>
<evidence type="ECO:0000256" key="2">
    <source>
        <dbReference type="ARBA" id="ARBA00022692"/>
    </source>
</evidence>
<dbReference type="InterPro" id="IPR011701">
    <property type="entry name" value="MFS"/>
</dbReference>
<dbReference type="InterPro" id="IPR036259">
    <property type="entry name" value="MFS_trans_sf"/>
</dbReference>
<dbReference type="AlphaFoldDB" id="A0A1J5S114"/>
<sequence length="420" mass="44840">MSPAPSKKSAGDRFRWTVLTLLFASTVINYMDRQILGILKPDLSRSLGWSETDYSSIVIAFQLAYAVGQLFCGPVIEWFGTRLSFAYAVVLWSLSAMAHGVVRGVSGFMAARFSLALGESANFPIAIRTVGEWFPAPERPFATGIFNAGTNVGAVFAPILVPLIAAWIGWRGSFIALGAAGFLWLIPWLMLYRPAQASGEPTAAGAAANAAPKVKVPWRRILATRAAWGYFATCILVGPVWWFYLFWLPDIFHKQFGLDMAAFGPPLVVVYGVTALGSIGGGWLSLWFSRLGASINLARKGALLICAVCTVSAIVAAHASHVWVATLCFSFAAAGHQGWSANMYSVTTDLFPKEGVAFVVGFGGTVAAIASVVFSYAVGHILQAHGGYAGILAFCGCAYVTALLIFHILVPRIEPVSLAA</sequence>
<dbReference type="GO" id="GO:0016020">
    <property type="term" value="C:membrane"/>
    <property type="evidence" value="ECO:0007669"/>
    <property type="project" value="UniProtKB-SubCell"/>
</dbReference>
<dbReference type="GO" id="GO:0015134">
    <property type="term" value="F:hexuronate transmembrane transporter activity"/>
    <property type="evidence" value="ECO:0007669"/>
    <property type="project" value="TreeGrafter"/>
</dbReference>
<evidence type="ECO:0000256" key="4">
    <source>
        <dbReference type="ARBA" id="ARBA00023136"/>
    </source>
</evidence>
<keyword evidence="2 5" id="KW-0812">Transmembrane</keyword>
<dbReference type="PROSITE" id="PS50850">
    <property type="entry name" value="MFS"/>
    <property type="match status" value="1"/>
</dbReference>
<dbReference type="PANTHER" id="PTHR11662">
    <property type="entry name" value="SOLUTE CARRIER FAMILY 17"/>
    <property type="match status" value="1"/>
</dbReference>
<evidence type="ECO:0000256" key="5">
    <source>
        <dbReference type="SAM" id="Phobius"/>
    </source>
</evidence>
<feature type="transmembrane region" description="Helical" evidence="5">
    <location>
        <begin position="302"/>
        <end position="335"/>
    </location>
</feature>
<feature type="transmembrane region" description="Helical" evidence="5">
    <location>
        <begin position="148"/>
        <end position="168"/>
    </location>
</feature>
<evidence type="ECO:0000313" key="7">
    <source>
        <dbReference type="EMBL" id="OIR01786.1"/>
    </source>
</evidence>
<evidence type="ECO:0000256" key="1">
    <source>
        <dbReference type="ARBA" id="ARBA00004141"/>
    </source>
</evidence>
<feature type="transmembrane region" description="Helical" evidence="5">
    <location>
        <begin position="83"/>
        <end position="102"/>
    </location>
</feature>
<dbReference type="InterPro" id="IPR050382">
    <property type="entry name" value="MFS_Na/Anion_cotransporter"/>
</dbReference>
<feature type="domain" description="Major facilitator superfamily (MFS) profile" evidence="6">
    <location>
        <begin position="18"/>
        <end position="414"/>
    </location>
</feature>
<evidence type="ECO:0000256" key="3">
    <source>
        <dbReference type="ARBA" id="ARBA00022989"/>
    </source>
</evidence>
<dbReference type="EMBL" id="MLJW01000080">
    <property type="protein sequence ID" value="OIR01786.1"/>
    <property type="molecule type" value="Genomic_DNA"/>
</dbReference>
<dbReference type="PANTHER" id="PTHR11662:SF285">
    <property type="entry name" value="HEXURONATE TRANSPORTER"/>
    <property type="match status" value="1"/>
</dbReference>
<gene>
    <name evidence="7" type="primary">yjjL_2</name>
    <name evidence="7" type="ORF">GALL_160870</name>
</gene>
<keyword evidence="4 5" id="KW-0472">Membrane</keyword>
<name>A0A1J5S114_9ZZZZ</name>
<dbReference type="SUPFAM" id="SSF103473">
    <property type="entry name" value="MFS general substrate transporter"/>
    <property type="match status" value="1"/>
</dbReference>